<dbReference type="EMBL" id="QDEB01050206">
    <property type="protein sequence ID" value="RZC37693.1"/>
    <property type="molecule type" value="Genomic_DNA"/>
</dbReference>
<dbReference type="SMART" id="SM00587">
    <property type="entry name" value="CHK"/>
    <property type="match status" value="1"/>
</dbReference>
<reference evidence="2 3" key="1">
    <citation type="submission" date="2017-03" db="EMBL/GenBank/DDBJ databases">
        <title>Genome of the blue death feigning beetle - Asbolus verrucosus.</title>
        <authorList>
            <person name="Rider S.D."/>
        </authorList>
    </citation>
    <scope>NUCLEOTIDE SEQUENCE [LARGE SCALE GENOMIC DNA]</scope>
    <source>
        <strain evidence="2">Butters</strain>
        <tissue evidence="2">Head and leg muscle</tissue>
    </source>
</reference>
<dbReference type="Proteomes" id="UP000292052">
    <property type="component" value="Unassembled WGS sequence"/>
</dbReference>
<dbReference type="InterPro" id="IPR011009">
    <property type="entry name" value="Kinase-like_dom_sf"/>
</dbReference>
<name>A0A482VYN1_ASBVE</name>
<accession>A0A482VYN1</accession>
<keyword evidence="3" id="KW-1185">Reference proteome</keyword>
<dbReference type="SUPFAM" id="SSF56112">
    <property type="entry name" value="Protein kinase-like (PK-like)"/>
    <property type="match status" value="1"/>
</dbReference>
<dbReference type="AlphaFoldDB" id="A0A482VYN1"/>
<dbReference type="PANTHER" id="PTHR11012:SF30">
    <property type="entry name" value="PROTEIN KINASE-LIKE DOMAIN-CONTAINING"/>
    <property type="match status" value="1"/>
</dbReference>
<feature type="domain" description="CHK kinase-like" evidence="1">
    <location>
        <begin position="129"/>
        <end position="324"/>
    </location>
</feature>
<gene>
    <name evidence="2" type="ORF">BDFB_013993</name>
</gene>
<proteinExistence type="predicted"/>
<comment type="caution">
    <text evidence="2">The sequence shown here is derived from an EMBL/GenBank/DDBJ whole genome shotgun (WGS) entry which is preliminary data.</text>
</comment>
<dbReference type="OrthoDB" id="190089at2759"/>
<protein>
    <recommendedName>
        <fullName evidence="1">CHK kinase-like domain-containing protein</fullName>
    </recommendedName>
</protein>
<organism evidence="2 3">
    <name type="scientific">Asbolus verrucosus</name>
    <name type="common">Desert ironclad beetle</name>
    <dbReference type="NCBI Taxonomy" id="1661398"/>
    <lineage>
        <taxon>Eukaryota</taxon>
        <taxon>Metazoa</taxon>
        <taxon>Ecdysozoa</taxon>
        <taxon>Arthropoda</taxon>
        <taxon>Hexapoda</taxon>
        <taxon>Insecta</taxon>
        <taxon>Pterygota</taxon>
        <taxon>Neoptera</taxon>
        <taxon>Endopterygota</taxon>
        <taxon>Coleoptera</taxon>
        <taxon>Polyphaga</taxon>
        <taxon>Cucujiformia</taxon>
        <taxon>Tenebrionidae</taxon>
        <taxon>Pimeliinae</taxon>
        <taxon>Asbolus</taxon>
    </lineage>
</organism>
<dbReference type="InterPro" id="IPR015897">
    <property type="entry name" value="CHK_kinase-like"/>
</dbReference>
<sequence length="411" mass="47611">MDPASSTSEIKSWIKVALANEHLTDFTLNILGNSVKGDGYMGDIVFVNLLGETEDHKSKKYDLVLKCGKKSQALRDSIPVKETYENEIYLYDQVFPAFTQFQLEKGLEKVFDSVPKCYGTYVGPAMEVLVLENLKVRGYELYDRRQPLTIDHINLIVSEYGKWHAISAAMQDQQPEKFKKLLSGIKNLWGKYGDSMDINKMFTSPIDEIYELVKEDIDRSTAEKLKNFKNQIPYIVNELIYKQNYFSVITHGDNWNNNFLFQYENSDKSIPRKVAMLDWQISGFCSPVTDLSYFIYSCVSREDLKKFDDILKVYYESFSNFLWKMGGNPEKMFSYPQLMADWKIFAKFGIMMAFLVVKIAVSDQDEVADIAETIEKGHDVTDTFVYDIKDKLLLKNRLLCIVEHIVERDLI</sequence>
<dbReference type="InterPro" id="IPR004119">
    <property type="entry name" value="EcKL"/>
</dbReference>
<dbReference type="Gene3D" id="3.90.1200.10">
    <property type="match status" value="1"/>
</dbReference>
<dbReference type="Pfam" id="PF02958">
    <property type="entry name" value="EcKL"/>
    <property type="match status" value="1"/>
</dbReference>
<dbReference type="PANTHER" id="PTHR11012">
    <property type="entry name" value="PROTEIN KINASE-LIKE DOMAIN-CONTAINING"/>
    <property type="match status" value="1"/>
</dbReference>
<evidence type="ECO:0000259" key="1">
    <source>
        <dbReference type="SMART" id="SM00587"/>
    </source>
</evidence>
<evidence type="ECO:0000313" key="2">
    <source>
        <dbReference type="EMBL" id="RZC37693.1"/>
    </source>
</evidence>
<evidence type="ECO:0000313" key="3">
    <source>
        <dbReference type="Proteomes" id="UP000292052"/>
    </source>
</evidence>